<dbReference type="EMBL" id="BARV01005712">
    <property type="protein sequence ID" value="GAI17201.1"/>
    <property type="molecule type" value="Genomic_DNA"/>
</dbReference>
<reference evidence="2" key="1">
    <citation type="journal article" date="2014" name="Front. Microbiol.">
        <title>High frequency of phylogenetically diverse reductive dehalogenase-homologous genes in deep subseafloor sedimentary metagenomes.</title>
        <authorList>
            <person name="Kawai M."/>
            <person name="Futagami T."/>
            <person name="Toyoda A."/>
            <person name="Takaki Y."/>
            <person name="Nishi S."/>
            <person name="Hori S."/>
            <person name="Arai W."/>
            <person name="Tsubouchi T."/>
            <person name="Morono Y."/>
            <person name="Uchiyama I."/>
            <person name="Ito T."/>
            <person name="Fujiyama A."/>
            <person name="Inagaki F."/>
            <person name="Takami H."/>
        </authorList>
    </citation>
    <scope>NUCLEOTIDE SEQUENCE</scope>
    <source>
        <strain evidence="2">Expedition CK06-06</strain>
    </source>
</reference>
<accession>X1MGJ3</accession>
<dbReference type="SUPFAM" id="SSF53244">
    <property type="entry name" value="MurD-like peptide ligases, peptide-binding domain"/>
    <property type="match status" value="1"/>
</dbReference>
<dbReference type="Gene3D" id="3.90.190.20">
    <property type="entry name" value="Mur ligase, C-terminal domain"/>
    <property type="match status" value="1"/>
</dbReference>
<protein>
    <recommendedName>
        <fullName evidence="1">Mur ligase C-terminal domain-containing protein</fullName>
    </recommendedName>
</protein>
<gene>
    <name evidence="2" type="ORF">S06H3_11622</name>
</gene>
<dbReference type="Pfam" id="PF02875">
    <property type="entry name" value="Mur_ligase_C"/>
    <property type="match status" value="1"/>
</dbReference>
<comment type="caution">
    <text evidence="2">The sequence shown here is derived from an EMBL/GenBank/DDBJ whole genome shotgun (WGS) entry which is preliminary data.</text>
</comment>
<dbReference type="InterPro" id="IPR004101">
    <property type="entry name" value="Mur_ligase_C"/>
</dbReference>
<name>X1MGJ3_9ZZZZ</name>
<dbReference type="InterPro" id="IPR036615">
    <property type="entry name" value="Mur_ligase_C_dom_sf"/>
</dbReference>
<feature type="non-terminal residue" evidence="2">
    <location>
        <position position="1"/>
    </location>
</feature>
<dbReference type="GO" id="GO:0016881">
    <property type="term" value="F:acid-amino acid ligase activity"/>
    <property type="evidence" value="ECO:0007669"/>
    <property type="project" value="InterPro"/>
</dbReference>
<sequence length="101" mass="10746">EQYFDFDRAILVIGASDDKDIASIVSELFPLFDKVIVTRSRHPRAMASASLVAEFARHGVKAQAAEDVPSALSQALALAGDKDLLCVAGSLFVVAEAIEQA</sequence>
<feature type="non-terminal residue" evidence="2">
    <location>
        <position position="101"/>
    </location>
</feature>
<proteinExistence type="predicted"/>
<dbReference type="AlphaFoldDB" id="X1MGJ3"/>
<evidence type="ECO:0000259" key="1">
    <source>
        <dbReference type="Pfam" id="PF02875"/>
    </source>
</evidence>
<evidence type="ECO:0000313" key="2">
    <source>
        <dbReference type="EMBL" id="GAI17201.1"/>
    </source>
</evidence>
<organism evidence="2">
    <name type="scientific">marine sediment metagenome</name>
    <dbReference type="NCBI Taxonomy" id="412755"/>
    <lineage>
        <taxon>unclassified sequences</taxon>
        <taxon>metagenomes</taxon>
        <taxon>ecological metagenomes</taxon>
    </lineage>
</organism>
<feature type="domain" description="Mur ligase C-terminal" evidence="1">
    <location>
        <begin position="3"/>
        <end position="90"/>
    </location>
</feature>